<organism evidence="1">
    <name type="scientific">marine sediment metagenome</name>
    <dbReference type="NCBI Taxonomy" id="412755"/>
    <lineage>
        <taxon>unclassified sequences</taxon>
        <taxon>metagenomes</taxon>
        <taxon>ecological metagenomes</taxon>
    </lineage>
</organism>
<evidence type="ECO:0000313" key="1">
    <source>
        <dbReference type="EMBL" id="KKN29042.1"/>
    </source>
</evidence>
<dbReference type="EMBL" id="LAZR01002514">
    <property type="protein sequence ID" value="KKN29042.1"/>
    <property type="molecule type" value="Genomic_DNA"/>
</dbReference>
<reference evidence="1" key="1">
    <citation type="journal article" date="2015" name="Nature">
        <title>Complex archaea that bridge the gap between prokaryotes and eukaryotes.</title>
        <authorList>
            <person name="Spang A."/>
            <person name="Saw J.H."/>
            <person name="Jorgensen S.L."/>
            <person name="Zaremba-Niedzwiedzka K."/>
            <person name="Martijn J."/>
            <person name="Lind A.E."/>
            <person name="van Eijk R."/>
            <person name="Schleper C."/>
            <person name="Guy L."/>
            <person name="Ettema T.J."/>
        </authorList>
    </citation>
    <scope>NUCLEOTIDE SEQUENCE</scope>
</reference>
<dbReference type="AlphaFoldDB" id="A0A0F9PWE3"/>
<name>A0A0F9PWE3_9ZZZZ</name>
<comment type="caution">
    <text evidence="1">The sequence shown here is derived from an EMBL/GenBank/DDBJ whole genome shotgun (WGS) entry which is preliminary data.</text>
</comment>
<protein>
    <submittedName>
        <fullName evidence="1">Uncharacterized protein</fullName>
    </submittedName>
</protein>
<proteinExistence type="predicted"/>
<sequence>MLVQVVWLTCTICEKRVLLSDCRLYETDSKDVFNVVCPTCPHVLAEQTIYEMPRKVILAYAFKTQVELRTTYNLPGAV</sequence>
<gene>
    <name evidence="1" type="ORF">LCGC14_0847980</name>
</gene>
<accession>A0A0F9PWE3</accession>